<keyword evidence="3" id="KW-0520">NAD</keyword>
<dbReference type="Gene3D" id="3.40.605.10">
    <property type="entry name" value="Aldehyde Dehydrogenase, Chain A, domain 1"/>
    <property type="match status" value="1"/>
</dbReference>
<dbReference type="PANTHER" id="PTHR43866">
    <property type="entry name" value="MALONATE-SEMIALDEHYDE DEHYDROGENASE"/>
    <property type="match status" value="1"/>
</dbReference>
<dbReference type="InterPro" id="IPR014842">
    <property type="entry name" value="AFT"/>
</dbReference>
<evidence type="ECO:0000256" key="1">
    <source>
        <dbReference type="ARBA" id="ARBA00013048"/>
    </source>
</evidence>
<evidence type="ECO:0000313" key="7">
    <source>
        <dbReference type="RefSeq" id="XP_031380800.1"/>
    </source>
</evidence>
<dbReference type="GO" id="GO:0045944">
    <property type="term" value="P:positive regulation of transcription by RNA polymerase II"/>
    <property type="evidence" value="ECO:0007669"/>
    <property type="project" value="InterPro"/>
</dbReference>
<feature type="compositionally biased region" description="Basic and acidic residues" evidence="4">
    <location>
        <begin position="734"/>
        <end position="749"/>
    </location>
</feature>
<dbReference type="Pfam" id="PF08731">
    <property type="entry name" value="AFT"/>
    <property type="match status" value="1"/>
</dbReference>
<dbReference type="AlphaFoldDB" id="A0A6P8CCU9"/>
<dbReference type="GO" id="GO:0004491">
    <property type="term" value="F:methylmalonate-semialdehyde dehydrogenase (acylating, NAD) activity"/>
    <property type="evidence" value="ECO:0007669"/>
    <property type="project" value="UniProtKB-EC"/>
</dbReference>
<dbReference type="FunFam" id="3.40.309.10:FF:000002">
    <property type="entry name" value="Methylmalonate-semialdehyde dehydrogenase (Acylating)"/>
    <property type="match status" value="1"/>
</dbReference>
<dbReference type="GO" id="GO:0006574">
    <property type="term" value="P:L-valine catabolic process"/>
    <property type="evidence" value="ECO:0007669"/>
    <property type="project" value="TreeGrafter"/>
</dbReference>
<feature type="compositionally biased region" description="Polar residues" evidence="4">
    <location>
        <begin position="705"/>
        <end position="733"/>
    </location>
</feature>
<dbReference type="SUPFAM" id="SSF53720">
    <property type="entry name" value="ALDH-like"/>
    <property type="match status" value="1"/>
</dbReference>
<dbReference type="GO" id="GO:0006210">
    <property type="term" value="P:thymine catabolic process"/>
    <property type="evidence" value="ECO:0007669"/>
    <property type="project" value="TreeGrafter"/>
</dbReference>
<dbReference type="GeneID" id="116195646"/>
<dbReference type="OrthoDB" id="310895at2759"/>
<evidence type="ECO:0000256" key="2">
    <source>
        <dbReference type="ARBA" id="ARBA00023002"/>
    </source>
</evidence>
<dbReference type="InterPro" id="IPR016163">
    <property type="entry name" value="Ald_DH_C"/>
</dbReference>
<gene>
    <name evidence="7" type="primary">LOC116195646</name>
</gene>
<dbReference type="RefSeq" id="XP_031380800.1">
    <property type="nucleotide sequence ID" value="XM_031524940.1"/>
</dbReference>
<dbReference type="GO" id="GO:0000981">
    <property type="term" value="F:DNA-binding transcription factor activity, RNA polymerase II-specific"/>
    <property type="evidence" value="ECO:0007669"/>
    <property type="project" value="InterPro"/>
</dbReference>
<dbReference type="CDD" id="cd07085">
    <property type="entry name" value="ALDH_F6_MMSDH"/>
    <property type="match status" value="1"/>
</dbReference>
<dbReference type="InterPro" id="IPR016161">
    <property type="entry name" value="Ald_DH/histidinol_DH"/>
</dbReference>
<keyword evidence="2" id="KW-0560">Oxidoreductase</keyword>
<dbReference type="NCBIfam" id="TIGR01722">
    <property type="entry name" value="MMSDH"/>
    <property type="match status" value="1"/>
</dbReference>
<evidence type="ECO:0000256" key="4">
    <source>
        <dbReference type="SAM" id="MobiDB-lite"/>
    </source>
</evidence>
<dbReference type="EC" id="1.2.1.27" evidence="1"/>
<feature type="region of interest" description="Disordered" evidence="4">
    <location>
        <begin position="788"/>
        <end position="816"/>
    </location>
</feature>
<reference evidence="7" key="2">
    <citation type="submission" date="2025-08" db="UniProtKB">
        <authorList>
            <consortium name="RefSeq"/>
        </authorList>
    </citation>
    <scope>IDENTIFICATION</scope>
    <source>
        <tissue evidence="7">Leaf</tissue>
    </source>
</reference>
<dbReference type="GO" id="GO:0010106">
    <property type="term" value="P:cellular response to iron ion starvation"/>
    <property type="evidence" value="ECO:0007669"/>
    <property type="project" value="InterPro"/>
</dbReference>
<feature type="domain" description="Aldehyde dehydrogenase" evidence="5">
    <location>
        <begin position="224"/>
        <end position="681"/>
    </location>
</feature>
<evidence type="ECO:0000256" key="3">
    <source>
        <dbReference type="ARBA" id="ARBA00023027"/>
    </source>
</evidence>
<dbReference type="Gene3D" id="3.40.309.10">
    <property type="entry name" value="Aldehyde Dehydrogenase, Chain A, domain 2"/>
    <property type="match status" value="1"/>
</dbReference>
<dbReference type="InterPro" id="IPR015590">
    <property type="entry name" value="Aldehyde_DH_dom"/>
</dbReference>
<accession>A0A6P8CCU9</accession>
<evidence type="ECO:0000313" key="6">
    <source>
        <dbReference type="Proteomes" id="UP000515151"/>
    </source>
</evidence>
<dbReference type="GO" id="GO:0005739">
    <property type="term" value="C:mitochondrion"/>
    <property type="evidence" value="ECO:0007669"/>
    <property type="project" value="TreeGrafter"/>
</dbReference>
<dbReference type="Proteomes" id="UP000515151">
    <property type="component" value="Chromosome 1"/>
</dbReference>
<proteinExistence type="predicted"/>
<evidence type="ECO:0000259" key="5">
    <source>
        <dbReference type="Pfam" id="PF00171"/>
    </source>
</evidence>
<dbReference type="PANTHER" id="PTHR43866:SF1">
    <property type="entry name" value="METHYLMALONATE-SEMIALDEHYDE DEHYDROGENASE (COA ACYLATING)"/>
    <property type="match status" value="1"/>
</dbReference>
<dbReference type="InterPro" id="IPR010061">
    <property type="entry name" value="MeMal-semiAld_DH"/>
</dbReference>
<protein>
    <recommendedName>
        <fullName evidence="1">methylmalonate-semialdehyde dehydrogenase (CoA acylating)</fullName>
        <ecNumber evidence="1">1.2.1.27</ecNumber>
    </recommendedName>
</protein>
<name>A0A6P8CCU9_PUNGR</name>
<dbReference type="FunFam" id="3.40.605.10:FF:000003">
    <property type="entry name" value="Methylmalonate-semialdehyde dehydrogenase [acylating]"/>
    <property type="match status" value="1"/>
</dbReference>
<organism evidence="6 7">
    <name type="scientific">Punica granatum</name>
    <name type="common">Pomegranate</name>
    <dbReference type="NCBI Taxonomy" id="22663"/>
    <lineage>
        <taxon>Eukaryota</taxon>
        <taxon>Viridiplantae</taxon>
        <taxon>Streptophyta</taxon>
        <taxon>Embryophyta</taxon>
        <taxon>Tracheophyta</taxon>
        <taxon>Spermatophyta</taxon>
        <taxon>Magnoliopsida</taxon>
        <taxon>eudicotyledons</taxon>
        <taxon>Gunneridae</taxon>
        <taxon>Pentapetalae</taxon>
        <taxon>rosids</taxon>
        <taxon>malvids</taxon>
        <taxon>Myrtales</taxon>
        <taxon>Lythraceae</taxon>
        <taxon>Punica</taxon>
    </lineage>
</organism>
<dbReference type="Pfam" id="PF00171">
    <property type="entry name" value="Aldedh"/>
    <property type="match status" value="1"/>
</dbReference>
<keyword evidence="6" id="KW-1185">Reference proteome</keyword>
<dbReference type="InterPro" id="IPR016162">
    <property type="entry name" value="Ald_DH_N"/>
</dbReference>
<feature type="region of interest" description="Disordered" evidence="4">
    <location>
        <begin position="705"/>
        <end position="775"/>
    </location>
</feature>
<reference evidence="6" key="1">
    <citation type="journal article" date="2020" name="Plant Biotechnol. J.">
        <title>The pomegranate (Punica granatum L.) draft genome dissects genetic divergence between soft- and hard-seeded cultivars.</title>
        <authorList>
            <person name="Luo X."/>
            <person name="Li H."/>
            <person name="Wu Z."/>
            <person name="Yao W."/>
            <person name="Zhao P."/>
            <person name="Cao D."/>
            <person name="Yu H."/>
            <person name="Li K."/>
            <person name="Poudel K."/>
            <person name="Zhao D."/>
            <person name="Zhang F."/>
            <person name="Xia X."/>
            <person name="Chen L."/>
            <person name="Wang Q."/>
            <person name="Jing D."/>
            <person name="Cao S."/>
        </authorList>
    </citation>
    <scope>NUCLEOTIDE SEQUENCE [LARGE SCALE GENOMIC DNA]</scope>
    <source>
        <strain evidence="6">cv. Tunisia</strain>
    </source>
</reference>
<sequence length="941" mass="102865">MMEAQGQAELTRLTKMMLPPEPRTFHDREDLINYVRDFGAAQGYVVTIKKSRRDRRVILGCDRGGVYRNRRKIEEAKRKRKAMSRLINCPFEAIGKKEDEVWTLTIKNGDHNHEPLKDMSEHPYSRRFTEEEVRQIKLMTEAGVKPSQVLRALKQRNPALHSTPRHLYNLKAKIRQGNVPEKSLKSWRPGRTLHMDASSMPAGVLRKENGHPVKVPNFIGGKFLESQGSEVVDVINPETQEVVSQFPMTTDEEFKAAVNAAQQAFPSWKNTPAATRQSIIFKLHDLICRNTDKLAMVITEEQGKTLKAAEADVLLGLEAVEQTCGMATLHAREYVPNASKSVDTICITEPLGVCAGICLSNFPATVPLWMFPIAVTCGNTFVLKTCEKNPGVSMVLAELAKEAGLPDGVLNIIHGTDDIINHMCDDEDVKALSFTSSSAVGMHICTRAAVQGKRVQANFGGKSYAIILPDANLDATMDALVPKGIGAAGQQGMALSIAIFVGGLVPWEKELVARAKALKVNEGTNPGADLGPVISREVKDRTCTLVDMAVESGARLVLDGRNIMVPRYESGNFIGPTILCDVTTRMDCYKEEISGPVLLCMQVGSLEEAVTIINRNKHAIGAALFTTSGVTARNFQNDIQTGLVGINTAPPFALPFFSLNGSKSSLTVKESVQFYTQTKLVAQQWKDLSLRPMLLMSPPSAEISLSAQGASELQSTSENESPPSQGSPVTGTASDDRDSLSSPTPDRDYLPNWRVPNTAPSMDGLVPPERERDLQTRGELVSQITTTLHGTESDRTHVPYLPTVGNSNSPGSMMAAESSGSERAYMLTTFSPLNQSASQALQRRTTEDTNFPVSGRSYMASTSRRNEAISFQSVSLDGMCSDVALSGIDGIASSSERMYLPSLIQRNPGMLPLLSERLHMPSTSQRLYPQNSIIPMDEFPS</sequence>